<reference evidence="2 3" key="1">
    <citation type="submission" date="2023-01" db="EMBL/GenBank/DDBJ databases">
        <title>Analysis of 21 Apiospora genomes using comparative genomics revels a genus with tremendous synthesis potential of carbohydrate active enzymes and secondary metabolites.</title>
        <authorList>
            <person name="Sorensen T."/>
        </authorList>
    </citation>
    <scope>NUCLEOTIDE SEQUENCE [LARGE SCALE GENOMIC DNA]</scope>
    <source>
        <strain evidence="2 3">CBS 83171</strain>
    </source>
</reference>
<sequence>MLTNIVSQTSPGAGSLYIRASSSNVLTATRNPLLLNGRQNHQARAYRCGIWSSYFGPDIQRHSRRRQRMIKYKYAESQNRKSSWDQNPLADDTKTALQRIVGKYWQAGALLCGGSRMVSYDAGPSQPYKEGNQKDGTHKNTSTKITPLGDVLHRWTQQSSPWVKRAASRLGTSTAEASAGTPLEDDFIIDPITNRKVVRKTYRAVQPDAGAPAESFKSSWSRASRPPGGRAYGSTRYPPTAYGPTHSPPPISRAELKRYEEVGIDPLSAAPYQRLGPTAIHKQQPGSQSEEYSLNHLPPEDQAEVYDDLHKYNASEHDEIKDIAEEAAPKYDDLHNYKPTEPDEIDPPSAEPIQAYDDLHEYKPTEHDEIKYEPDQPVQKYNDLHNYRLKGIMGHDETTASTSQSAPKYDDLGDYKPFRYNESDATQSEPNPVYDDLHKYRPYMYSENAPATDEVAAPKYEDLDKYKSHTDVAGNDADPAKPQYEDLDKYQPFLHQEGQSETKQGSQYEDLDKYRSDVLKEPESAEGQPFEQYGDLDQYKAAYRFQEPDGKAPEVRDEVEQSLGEFDVNKENRENLEQAMTGYIAVSDAIDKEVSAGLQRSRQRAMENQPSINIFRDPPEKFQELLREHNVLNDLRGARQDFNSPVEPALGRMNAAPGNPSEGQSKSPVSRHQQTEADTDDSCSKVAAETIETANKDGHDAEQAQDKKYGDLDPENPVTIPPKISAFNSPSGVEPTIYKILAYDPTMQSVSIAETSSIVPDQAAPLTPSEVLVRMSNPTKFFPHFEPLRAEGFEIVSGSGDVLVFRKVRETASSPSPPSSSTTTSSSSSSASLYSSESTNATTAPPVNPIDMMGRQPLPNAAAFASPTGFVNYNDSSFIEETPRPPPFRSQINVRREEPVFSGPKVYADRRKKKKTSLTKRIFVGGAWVAGVSYALGVVGEYFATGGVDGKGPTGF</sequence>
<feature type="compositionally biased region" description="Polar residues" evidence="1">
    <location>
        <begin position="497"/>
        <end position="507"/>
    </location>
</feature>
<feature type="region of interest" description="Disordered" evidence="1">
    <location>
        <begin position="207"/>
        <end position="252"/>
    </location>
</feature>
<feature type="region of interest" description="Disordered" evidence="1">
    <location>
        <begin position="810"/>
        <end position="855"/>
    </location>
</feature>
<feature type="region of interest" description="Disordered" evidence="1">
    <location>
        <begin position="597"/>
        <end position="617"/>
    </location>
</feature>
<protein>
    <submittedName>
        <fullName evidence="2">Serine-threonine rich protein</fullName>
    </submittedName>
</protein>
<dbReference type="Proteomes" id="UP001446871">
    <property type="component" value="Unassembled WGS sequence"/>
</dbReference>
<feature type="region of interest" description="Disordered" evidence="1">
    <location>
        <begin position="396"/>
        <end position="436"/>
    </location>
</feature>
<feature type="region of interest" description="Disordered" evidence="1">
    <location>
        <begin position="269"/>
        <end position="294"/>
    </location>
</feature>
<feature type="region of interest" description="Disordered" evidence="1">
    <location>
        <begin position="124"/>
        <end position="145"/>
    </location>
</feature>
<organism evidence="2 3">
    <name type="scientific">Apiospora saccharicola</name>
    <dbReference type="NCBI Taxonomy" id="335842"/>
    <lineage>
        <taxon>Eukaryota</taxon>
        <taxon>Fungi</taxon>
        <taxon>Dikarya</taxon>
        <taxon>Ascomycota</taxon>
        <taxon>Pezizomycotina</taxon>
        <taxon>Sordariomycetes</taxon>
        <taxon>Xylariomycetidae</taxon>
        <taxon>Amphisphaeriales</taxon>
        <taxon>Apiosporaceae</taxon>
        <taxon>Apiospora</taxon>
    </lineage>
</organism>
<gene>
    <name evidence="2" type="ORF">PG996_009272</name>
</gene>
<accession>A0ABR1UKA9</accession>
<feature type="compositionally biased region" description="Basic and acidic residues" evidence="1">
    <location>
        <begin position="459"/>
        <end position="470"/>
    </location>
</feature>
<feature type="region of interest" description="Disordered" evidence="1">
    <location>
        <begin position="450"/>
        <end position="533"/>
    </location>
</feature>
<evidence type="ECO:0000313" key="2">
    <source>
        <dbReference type="EMBL" id="KAK8059342.1"/>
    </source>
</evidence>
<feature type="compositionally biased region" description="Polar residues" evidence="1">
    <location>
        <begin position="661"/>
        <end position="672"/>
    </location>
</feature>
<keyword evidence="3" id="KW-1185">Reference proteome</keyword>
<feature type="compositionally biased region" description="Basic and acidic residues" evidence="1">
    <location>
        <begin position="510"/>
        <end position="523"/>
    </location>
</feature>
<evidence type="ECO:0000313" key="3">
    <source>
        <dbReference type="Proteomes" id="UP001446871"/>
    </source>
</evidence>
<evidence type="ECO:0000256" key="1">
    <source>
        <dbReference type="SAM" id="MobiDB-lite"/>
    </source>
</evidence>
<feature type="compositionally biased region" description="Basic and acidic residues" evidence="1">
    <location>
        <begin position="694"/>
        <end position="711"/>
    </location>
</feature>
<proteinExistence type="predicted"/>
<feature type="region of interest" description="Disordered" evidence="1">
    <location>
        <begin position="642"/>
        <end position="727"/>
    </location>
</feature>
<feature type="compositionally biased region" description="Low complexity" evidence="1">
    <location>
        <begin position="811"/>
        <end position="839"/>
    </location>
</feature>
<comment type="caution">
    <text evidence="2">The sequence shown here is derived from an EMBL/GenBank/DDBJ whole genome shotgun (WGS) entry which is preliminary data.</text>
</comment>
<feature type="compositionally biased region" description="Basic and acidic residues" evidence="1">
    <location>
        <begin position="408"/>
        <end position="422"/>
    </location>
</feature>
<name>A0ABR1UKA9_9PEZI</name>
<dbReference type="EMBL" id="JAQQWM010000006">
    <property type="protein sequence ID" value="KAK8059342.1"/>
    <property type="molecule type" value="Genomic_DNA"/>
</dbReference>